<dbReference type="RefSeq" id="XP_024719636.1">
    <property type="nucleotide sequence ID" value="XM_024860933.1"/>
</dbReference>
<feature type="domain" description="Major facilitator superfamily (MFS) profile" evidence="8">
    <location>
        <begin position="68"/>
        <end position="497"/>
    </location>
</feature>
<evidence type="ECO:0000256" key="4">
    <source>
        <dbReference type="ARBA" id="ARBA00023136"/>
    </source>
</evidence>
<dbReference type="FunFam" id="1.20.1250.20:FF:000596">
    <property type="entry name" value="Vitamin b6 transporter bsu1"/>
    <property type="match status" value="1"/>
</dbReference>
<dbReference type="Gene3D" id="1.20.1250.20">
    <property type="entry name" value="MFS general substrate transporter like domains"/>
    <property type="match status" value="1"/>
</dbReference>
<dbReference type="InterPro" id="IPR036259">
    <property type="entry name" value="MFS_trans_sf"/>
</dbReference>
<feature type="region of interest" description="Disordered" evidence="6">
    <location>
        <begin position="1"/>
        <end position="21"/>
    </location>
</feature>
<dbReference type="Pfam" id="PF07690">
    <property type="entry name" value="MFS_1"/>
    <property type="match status" value="1"/>
</dbReference>
<feature type="transmembrane region" description="Helical" evidence="7">
    <location>
        <begin position="66"/>
        <end position="89"/>
    </location>
</feature>
<keyword evidence="3 7" id="KW-1133">Transmembrane helix</keyword>
<feature type="transmembrane region" description="Helical" evidence="7">
    <location>
        <begin position="467"/>
        <end position="490"/>
    </location>
</feature>
<keyword evidence="10" id="KW-1185">Reference proteome</keyword>
<evidence type="ECO:0000256" key="7">
    <source>
        <dbReference type="SAM" id="Phobius"/>
    </source>
</evidence>
<keyword evidence="4 7" id="KW-0472">Membrane</keyword>
<feature type="transmembrane region" description="Helical" evidence="7">
    <location>
        <begin position="375"/>
        <end position="394"/>
    </location>
</feature>
<dbReference type="InParanoid" id="A0A2T3AY91"/>
<evidence type="ECO:0000256" key="6">
    <source>
        <dbReference type="SAM" id="MobiDB-lite"/>
    </source>
</evidence>
<dbReference type="InterPro" id="IPR011701">
    <property type="entry name" value="MFS"/>
</dbReference>
<dbReference type="PROSITE" id="PS50850">
    <property type="entry name" value="MFS"/>
    <property type="match status" value="1"/>
</dbReference>
<dbReference type="EMBL" id="KZ679013">
    <property type="protein sequence ID" value="PSS15037.1"/>
    <property type="molecule type" value="Genomic_DNA"/>
</dbReference>
<evidence type="ECO:0000259" key="8">
    <source>
        <dbReference type="PROSITE" id="PS50850"/>
    </source>
</evidence>
<evidence type="ECO:0000256" key="2">
    <source>
        <dbReference type="ARBA" id="ARBA00022692"/>
    </source>
</evidence>
<protein>
    <recommendedName>
        <fullName evidence="8">Major facilitator superfamily (MFS) profile domain-containing protein</fullName>
    </recommendedName>
</protein>
<evidence type="ECO:0000313" key="9">
    <source>
        <dbReference type="EMBL" id="PSS15037.1"/>
    </source>
</evidence>
<organism evidence="9 10">
    <name type="scientific">Amorphotheca resinae ATCC 22711</name>
    <dbReference type="NCBI Taxonomy" id="857342"/>
    <lineage>
        <taxon>Eukaryota</taxon>
        <taxon>Fungi</taxon>
        <taxon>Dikarya</taxon>
        <taxon>Ascomycota</taxon>
        <taxon>Pezizomycotina</taxon>
        <taxon>Leotiomycetes</taxon>
        <taxon>Helotiales</taxon>
        <taxon>Amorphothecaceae</taxon>
        <taxon>Amorphotheca</taxon>
    </lineage>
</organism>
<dbReference type="CDD" id="cd17323">
    <property type="entry name" value="MFS_Tpo1_MDR_like"/>
    <property type="match status" value="1"/>
</dbReference>
<dbReference type="SUPFAM" id="SSF103473">
    <property type="entry name" value="MFS general substrate transporter"/>
    <property type="match status" value="1"/>
</dbReference>
<dbReference type="PANTHER" id="PTHR23502">
    <property type="entry name" value="MAJOR FACILITATOR SUPERFAMILY"/>
    <property type="match status" value="1"/>
</dbReference>
<comment type="subcellular location">
    <subcellularLocation>
        <location evidence="1">Membrane</location>
        <topology evidence="1">Multi-pass membrane protein</topology>
    </subcellularLocation>
</comment>
<feature type="transmembrane region" description="Helical" evidence="7">
    <location>
        <begin position="222"/>
        <end position="244"/>
    </location>
</feature>
<feature type="transmembrane region" description="Helical" evidence="7">
    <location>
        <begin position="101"/>
        <end position="121"/>
    </location>
</feature>
<feature type="transmembrane region" description="Helical" evidence="7">
    <location>
        <begin position="336"/>
        <end position="354"/>
    </location>
</feature>
<feature type="transmembrane region" description="Helical" evidence="7">
    <location>
        <begin position="133"/>
        <end position="152"/>
    </location>
</feature>
<feature type="transmembrane region" description="Helical" evidence="7">
    <location>
        <begin position="439"/>
        <end position="461"/>
    </location>
</feature>
<feature type="transmembrane region" description="Helical" evidence="7">
    <location>
        <begin position="406"/>
        <end position="427"/>
    </location>
</feature>
<dbReference type="GO" id="GO:0022857">
    <property type="term" value="F:transmembrane transporter activity"/>
    <property type="evidence" value="ECO:0007669"/>
    <property type="project" value="InterPro"/>
</dbReference>
<feature type="compositionally biased region" description="Basic and acidic residues" evidence="6">
    <location>
        <begin position="1"/>
        <end position="10"/>
    </location>
</feature>
<dbReference type="OrthoDB" id="3936150at2759"/>
<dbReference type="GeneID" id="36569014"/>
<sequence length="504" mass="54758">MAFEKDDQEKNSSPSDATADYEKGAAIDPAAPLSAGGADDNTLAILELVKANDAHHPMHWPTWQRWAIISVYCLLQVFITITSTSYIGVEYLIQEKWGGSTQVVTLGQSLFIVGTAVGPAFMGPLSDIGGRKWVYVASITCYAILNFGTAYARNLPMLIIFMFLAGTAGSTGLSNVAGTIADLFGDVDGAGQAMALFVVSANVGPSLGSPVGGWIADNPHLGLKWIFLINVIIGFGFAVIMCFIPETLPRLVIAKAVSKQESVAAEEAVILKSKVNVWKELRFVSTMTFRIMLTEPVVLFLGLFNGLAYGLIFLYLDGVYDVFVLNNGLTTISADLTYLNFAVGVVVMFAFVPVQTWFYTRDHKKHGHNRPEARFIVSLVTVWLFPASLLWFGFTSNGKTSYWSPVVAGAVLGFADPLLWLSMLNYITDSYPNVAASAIAAFLIPSFIIAAALAHLGILMFENMSTTWAMATIGFISFGICALIYFIYFFGAKIRARSSLARTF</sequence>
<evidence type="ECO:0000256" key="1">
    <source>
        <dbReference type="ARBA" id="ARBA00004141"/>
    </source>
</evidence>
<gene>
    <name evidence="9" type="ORF">M430DRAFT_104538</name>
</gene>
<evidence type="ECO:0000256" key="3">
    <source>
        <dbReference type="ARBA" id="ARBA00022989"/>
    </source>
</evidence>
<dbReference type="Proteomes" id="UP000241818">
    <property type="component" value="Unassembled WGS sequence"/>
</dbReference>
<dbReference type="PANTHER" id="PTHR23502:SF36">
    <property type="entry name" value="MEMBRANE TRANSPORTER"/>
    <property type="match status" value="1"/>
</dbReference>
<feature type="transmembrane region" description="Helical" evidence="7">
    <location>
        <begin position="158"/>
        <end position="181"/>
    </location>
</feature>
<accession>A0A2T3AY91</accession>
<feature type="transmembrane region" description="Helical" evidence="7">
    <location>
        <begin position="297"/>
        <end position="316"/>
    </location>
</feature>
<name>A0A2T3AY91_AMORE</name>
<dbReference type="GO" id="GO:0005886">
    <property type="term" value="C:plasma membrane"/>
    <property type="evidence" value="ECO:0007669"/>
    <property type="project" value="TreeGrafter"/>
</dbReference>
<proteinExistence type="inferred from homology"/>
<reference evidence="9 10" key="1">
    <citation type="journal article" date="2018" name="New Phytol.">
        <title>Comparative genomics and transcriptomics depict ericoid mycorrhizal fungi as versatile saprotrophs and plant mutualists.</title>
        <authorList>
            <person name="Martino E."/>
            <person name="Morin E."/>
            <person name="Grelet G.A."/>
            <person name="Kuo A."/>
            <person name="Kohler A."/>
            <person name="Daghino S."/>
            <person name="Barry K.W."/>
            <person name="Cichocki N."/>
            <person name="Clum A."/>
            <person name="Dockter R.B."/>
            <person name="Hainaut M."/>
            <person name="Kuo R.C."/>
            <person name="LaButti K."/>
            <person name="Lindahl B.D."/>
            <person name="Lindquist E.A."/>
            <person name="Lipzen A."/>
            <person name="Khouja H.R."/>
            <person name="Magnuson J."/>
            <person name="Murat C."/>
            <person name="Ohm R.A."/>
            <person name="Singer S.W."/>
            <person name="Spatafora J.W."/>
            <person name="Wang M."/>
            <person name="Veneault-Fourrey C."/>
            <person name="Henrissat B."/>
            <person name="Grigoriev I.V."/>
            <person name="Martin F.M."/>
            <person name="Perotto S."/>
        </authorList>
    </citation>
    <scope>NUCLEOTIDE SEQUENCE [LARGE SCALE GENOMIC DNA]</scope>
    <source>
        <strain evidence="9 10">ATCC 22711</strain>
    </source>
</reference>
<dbReference type="STRING" id="857342.A0A2T3AY91"/>
<evidence type="ECO:0000313" key="10">
    <source>
        <dbReference type="Proteomes" id="UP000241818"/>
    </source>
</evidence>
<dbReference type="AlphaFoldDB" id="A0A2T3AY91"/>
<feature type="transmembrane region" description="Helical" evidence="7">
    <location>
        <begin position="193"/>
        <end position="216"/>
    </location>
</feature>
<comment type="similarity">
    <text evidence="5">Belongs to the major facilitator superfamily. CAR1 family.</text>
</comment>
<dbReference type="InterPro" id="IPR020846">
    <property type="entry name" value="MFS_dom"/>
</dbReference>
<evidence type="ECO:0000256" key="5">
    <source>
        <dbReference type="ARBA" id="ARBA00038347"/>
    </source>
</evidence>
<keyword evidence="2 7" id="KW-0812">Transmembrane</keyword>